<dbReference type="GO" id="GO:0004595">
    <property type="term" value="F:pantetheine-phosphate adenylyltransferase activity"/>
    <property type="evidence" value="ECO:0007669"/>
    <property type="project" value="UniProtKB-EC"/>
</dbReference>
<feature type="binding site" evidence="9">
    <location>
        <position position="87"/>
    </location>
    <ligand>
        <name>substrate</name>
    </ligand>
</feature>
<dbReference type="PANTHER" id="PTHR21342">
    <property type="entry name" value="PHOSPHOPANTETHEINE ADENYLYLTRANSFERASE"/>
    <property type="match status" value="1"/>
</dbReference>
<dbReference type="HAMAP" id="MF_00151">
    <property type="entry name" value="PPAT_bact"/>
    <property type="match status" value="1"/>
</dbReference>
<organism evidence="11 12">
    <name type="scientific">Fusibacter bizertensis</name>
    <dbReference type="NCBI Taxonomy" id="1488331"/>
    <lineage>
        <taxon>Bacteria</taxon>
        <taxon>Bacillati</taxon>
        <taxon>Bacillota</taxon>
        <taxon>Clostridia</taxon>
        <taxon>Eubacteriales</taxon>
        <taxon>Eubacteriales Family XII. Incertae Sedis</taxon>
        <taxon>Fusibacter</taxon>
    </lineage>
</organism>
<feature type="binding site" evidence="9">
    <location>
        <begin position="123"/>
        <end position="129"/>
    </location>
    <ligand>
        <name>ATP</name>
        <dbReference type="ChEBI" id="CHEBI:30616"/>
    </ligand>
</feature>
<dbReference type="InterPro" id="IPR001980">
    <property type="entry name" value="PPAT"/>
</dbReference>
<evidence type="ECO:0000256" key="8">
    <source>
        <dbReference type="ARBA" id="ARBA00029346"/>
    </source>
</evidence>
<dbReference type="NCBIfam" id="TIGR00125">
    <property type="entry name" value="cyt_tran_rel"/>
    <property type="match status" value="1"/>
</dbReference>
<dbReference type="EC" id="2.7.7.3" evidence="9"/>
<keyword evidence="6 9" id="KW-0460">Magnesium</keyword>
<evidence type="ECO:0000256" key="5">
    <source>
        <dbReference type="ARBA" id="ARBA00022840"/>
    </source>
</evidence>
<comment type="similarity">
    <text evidence="9">Belongs to the bacterial CoaD family.</text>
</comment>
<dbReference type="RefSeq" id="WP_281092464.1">
    <property type="nucleotide sequence ID" value="NZ_JARYZI010000001.1"/>
</dbReference>
<accession>A0ABT6N8D3</accession>
<feature type="domain" description="Cytidyltransferase-like" evidence="10">
    <location>
        <begin position="5"/>
        <end position="133"/>
    </location>
</feature>
<feature type="binding site" evidence="9">
    <location>
        <position position="41"/>
    </location>
    <ligand>
        <name>substrate</name>
    </ligand>
</feature>
<dbReference type="InterPro" id="IPR004821">
    <property type="entry name" value="Cyt_trans-like"/>
</dbReference>
<comment type="function">
    <text evidence="9">Reversibly transfers an adenylyl group from ATP to 4'-phosphopantetheine, yielding dephospho-CoA (dPCoA) and pyrophosphate.</text>
</comment>
<dbReference type="CDD" id="cd02163">
    <property type="entry name" value="PPAT"/>
    <property type="match status" value="1"/>
</dbReference>
<dbReference type="PRINTS" id="PR01020">
    <property type="entry name" value="LPSBIOSNTHSS"/>
</dbReference>
<keyword evidence="3 9" id="KW-0548">Nucleotidyltransferase</keyword>
<evidence type="ECO:0000256" key="2">
    <source>
        <dbReference type="ARBA" id="ARBA00022679"/>
    </source>
</evidence>
<feature type="binding site" evidence="9">
    <location>
        <begin position="88"/>
        <end position="90"/>
    </location>
    <ligand>
        <name>ATP</name>
        <dbReference type="ChEBI" id="CHEBI:30616"/>
    </ligand>
</feature>
<comment type="cofactor">
    <cofactor evidence="9">
        <name>Mg(2+)</name>
        <dbReference type="ChEBI" id="CHEBI:18420"/>
    </cofactor>
</comment>
<feature type="binding site" evidence="9">
    <location>
        <position position="17"/>
    </location>
    <ligand>
        <name>ATP</name>
        <dbReference type="ChEBI" id="CHEBI:30616"/>
    </ligand>
</feature>
<dbReference type="Proteomes" id="UP001158045">
    <property type="component" value="Unassembled WGS sequence"/>
</dbReference>
<comment type="catalytic activity">
    <reaction evidence="8 9">
        <text>(R)-4'-phosphopantetheine + ATP + H(+) = 3'-dephospho-CoA + diphosphate</text>
        <dbReference type="Rhea" id="RHEA:19801"/>
        <dbReference type="ChEBI" id="CHEBI:15378"/>
        <dbReference type="ChEBI" id="CHEBI:30616"/>
        <dbReference type="ChEBI" id="CHEBI:33019"/>
        <dbReference type="ChEBI" id="CHEBI:57328"/>
        <dbReference type="ChEBI" id="CHEBI:61723"/>
        <dbReference type="EC" id="2.7.7.3"/>
    </reaction>
</comment>
<feature type="binding site" evidence="9">
    <location>
        <position position="98"/>
    </location>
    <ligand>
        <name>ATP</name>
        <dbReference type="ChEBI" id="CHEBI:30616"/>
    </ligand>
</feature>
<evidence type="ECO:0000256" key="1">
    <source>
        <dbReference type="ARBA" id="ARBA00022490"/>
    </source>
</evidence>
<evidence type="ECO:0000256" key="4">
    <source>
        <dbReference type="ARBA" id="ARBA00022741"/>
    </source>
</evidence>
<evidence type="ECO:0000313" key="11">
    <source>
        <dbReference type="EMBL" id="MDH8676666.1"/>
    </source>
</evidence>
<dbReference type="Pfam" id="PF01467">
    <property type="entry name" value="CTP_transf_like"/>
    <property type="match status" value="1"/>
</dbReference>
<feature type="site" description="Transition state stabilizer" evidence="9">
    <location>
        <position position="17"/>
    </location>
</feature>
<evidence type="ECO:0000256" key="9">
    <source>
        <dbReference type="HAMAP-Rule" id="MF_00151"/>
    </source>
</evidence>
<sequence length="163" mass="18512">MKTAVYPGSFDPVTLGHLDIIERSSKIFDKVIVTVMYNKSKKPMFDVDERVALLKTATEHIENVEVDQHEGLLIDYLKQNNLRILVKGLRAISDFEAEFQMASVNQKLCREIETTFIMTRTDYMYLSSSIVKEVASFGGDITNFVTPEVRDAIEQKVGGSNER</sequence>
<evidence type="ECO:0000256" key="3">
    <source>
        <dbReference type="ARBA" id="ARBA00022695"/>
    </source>
</evidence>
<keyword evidence="5 9" id="KW-0067">ATP-binding</keyword>
<keyword evidence="2 9" id="KW-0808">Transferase</keyword>
<dbReference type="SUPFAM" id="SSF52374">
    <property type="entry name" value="Nucleotidylyl transferase"/>
    <property type="match status" value="1"/>
</dbReference>
<feature type="binding site" evidence="9">
    <location>
        <position position="73"/>
    </location>
    <ligand>
        <name>substrate</name>
    </ligand>
</feature>
<comment type="subcellular location">
    <subcellularLocation>
        <location evidence="9">Cytoplasm</location>
    </subcellularLocation>
</comment>
<dbReference type="NCBIfam" id="TIGR01510">
    <property type="entry name" value="coaD_prev_kdtB"/>
    <property type="match status" value="1"/>
</dbReference>
<comment type="caution">
    <text evidence="11">The sequence shown here is derived from an EMBL/GenBank/DDBJ whole genome shotgun (WGS) entry which is preliminary data.</text>
</comment>
<name>A0ABT6N8D3_9FIRM</name>
<keyword evidence="7 9" id="KW-0173">Coenzyme A biosynthesis</keyword>
<keyword evidence="4 9" id="KW-0547">Nucleotide-binding</keyword>
<dbReference type="InterPro" id="IPR014729">
    <property type="entry name" value="Rossmann-like_a/b/a_fold"/>
</dbReference>
<evidence type="ECO:0000256" key="7">
    <source>
        <dbReference type="ARBA" id="ARBA00022993"/>
    </source>
</evidence>
<proteinExistence type="inferred from homology"/>
<dbReference type="PANTHER" id="PTHR21342:SF1">
    <property type="entry name" value="PHOSPHOPANTETHEINE ADENYLYLTRANSFERASE"/>
    <property type="match status" value="1"/>
</dbReference>
<keyword evidence="12" id="KW-1185">Reference proteome</keyword>
<evidence type="ECO:0000259" key="10">
    <source>
        <dbReference type="Pfam" id="PF01467"/>
    </source>
</evidence>
<dbReference type="Gene3D" id="3.40.50.620">
    <property type="entry name" value="HUPs"/>
    <property type="match status" value="1"/>
</dbReference>
<evidence type="ECO:0000256" key="6">
    <source>
        <dbReference type="ARBA" id="ARBA00022842"/>
    </source>
</evidence>
<dbReference type="EMBL" id="JARYZI010000001">
    <property type="protein sequence ID" value="MDH8676666.1"/>
    <property type="molecule type" value="Genomic_DNA"/>
</dbReference>
<reference evidence="11 12" key="1">
    <citation type="submission" date="2023-04" db="EMBL/GenBank/DDBJ databases">
        <title>Fusibacter bizertensis strain WBS, isolated from littoral bottom sediments of the Arctic seas - biochemical and genomic analysis.</title>
        <authorList>
            <person name="Brioukhanov A.L."/>
        </authorList>
    </citation>
    <scope>NUCLEOTIDE SEQUENCE [LARGE SCALE GENOMIC DNA]</scope>
    <source>
        <strain evidence="11 12">WBS</strain>
    </source>
</reference>
<gene>
    <name evidence="9 11" type="primary">coaD</name>
    <name evidence="11" type="ORF">QE109_00835</name>
</gene>
<comment type="pathway">
    <text evidence="9">Cofactor biosynthesis; coenzyme A biosynthesis; CoA from (R)-pantothenate: step 4/5.</text>
</comment>
<comment type="subunit">
    <text evidence="9">Homohexamer.</text>
</comment>
<protein>
    <recommendedName>
        <fullName evidence="9">Phosphopantetheine adenylyltransferase</fullName>
        <ecNumber evidence="9">2.7.7.3</ecNumber>
    </recommendedName>
    <alternativeName>
        <fullName evidence="9">Dephospho-CoA pyrophosphorylase</fullName>
    </alternativeName>
    <alternativeName>
        <fullName evidence="9">Pantetheine-phosphate adenylyltransferase</fullName>
        <shortName evidence="9">PPAT</shortName>
    </alternativeName>
</protein>
<keyword evidence="1 9" id="KW-0963">Cytoplasm</keyword>
<feature type="binding site" evidence="9">
    <location>
        <position position="9"/>
    </location>
    <ligand>
        <name>substrate</name>
    </ligand>
</feature>
<feature type="binding site" evidence="9">
    <location>
        <begin position="9"/>
        <end position="10"/>
    </location>
    <ligand>
        <name>ATP</name>
        <dbReference type="ChEBI" id="CHEBI:30616"/>
    </ligand>
</feature>
<evidence type="ECO:0000313" key="12">
    <source>
        <dbReference type="Proteomes" id="UP001158045"/>
    </source>
</evidence>